<dbReference type="EMBL" id="QLTW01000057">
    <property type="protein sequence ID" value="MBT9145182.1"/>
    <property type="molecule type" value="Genomic_DNA"/>
</dbReference>
<proteinExistence type="predicted"/>
<evidence type="ECO:0000256" key="1">
    <source>
        <dbReference type="ARBA" id="ARBA00023002"/>
    </source>
</evidence>
<dbReference type="AlphaFoldDB" id="A0A9E2F201"/>
<comment type="caution">
    <text evidence="3">The sequence shown here is derived from an EMBL/GenBank/DDBJ whole genome shotgun (WGS) entry which is preliminary data.</text>
</comment>
<dbReference type="PANTHER" id="PTHR13847:SF287">
    <property type="entry name" value="FAD-DEPENDENT OXIDOREDUCTASE DOMAIN-CONTAINING PROTEIN 1"/>
    <property type="match status" value="1"/>
</dbReference>
<evidence type="ECO:0000313" key="4">
    <source>
        <dbReference type="Proteomes" id="UP000811545"/>
    </source>
</evidence>
<dbReference type="GO" id="GO:0008115">
    <property type="term" value="F:sarcosine oxidase activity"/>
    <property type="evidence" value="ECO:0007669"/>
    <property type="project" value="UniProtKB-EC"/>
</dbReference>
<reference evidence="3 4" key="1">
    <citation type="journal article" date="2021" name="bioRxiv">
        <title>Unique metabolic strategies in Hadean analogues reveal hints for primordial physiology.</title>
        <authorList>
            <person name="Nobu M.K."/>
            <person name="Nakai R."/>
            <person name="Tamazawa S."/>
            <person name="Mori H."/>
            <person name="Toyoda A."/>
            <person name="Ijiri A."/>
            <person name="Suzuki S."/>
            <person name="Kurokawa K."/>
            <person name="Kamagata Y."/>
            <person name="Tamaki H."/>
        </authorList>
    </citation>
    <scope>NUCLEOTIDE SEQUENCE [LARGE SCALE GENOMIC DNA]</scope>
    <source>
        <strain evidence="3">BS525</strain>
    </source>
</reference>
<dbReference type="PANTHER" id="PTHR13847">
    <property type="entry name" value="SARCOSINE DEHYDROGENASE-RELATED"/>
    <property type="match status" value="1"/>
</dbReference>
<dbReference type="Proteomes" id="UP000811545">
    <property type="component" value="Unassembled WGS sequence"/>
</dbReference>
<evidence type="ECO:0000313" key="3">
    <source>
        <dbReference type="EMBL" id="MBT9145182.1"/>
    </source>
</evidence>
<feature type="domain" description="FAD dependent oxidoreductase" evidence="2">
    <location>
        <begin position="6"/>
        <end position="352"/>
    </location>
</feature>
<dbReference type="EC" id="1.5.3.1" evidence="3"/>
<dbReference type="Pfam" id="PF01266">
    <property type="entry name" value="DAO"/>
    <property type="match status" value="1"/>
</dbReference>
<accession>A0A9E2F201</accession>
<protein>
    <submittedName>
        <fullName evidence="3">Sarcosine oxidase subunit beta</fullName>
        <ecNumber evidence="3">1.5.3.1</ecNumber>
    </submittedName>
</protein>
<dbReference type="SUPFAM" id="SSF54373">
    <property type="entry name" value="FAD-linked reductases, C-terminal domain"/>
    <property type="match status" value="1"/>
</dbReference>
<evidence type="ECO:0000259" key="2">
    <source>
        <dbReference type="Pfam" id="PF01266"/>
    </source>
</evidence>
<organism evidence="3 4">
    <name type="scientific">Psychracetigena formicireducens</name>
    <dbReference type="NCBI Taxonomy" id="2986056"/>
    <lineage>
        <taxon>Bacteria</taxon>
        <taxon>Bacillati</taxon>
        <taxon>Candidatus Lithacetigenota</taxon>
        <taxon>Candidatus Psychracetigena</taxon>
    </lineage>
</organism>
<dbReference type="Gene3D" id="3.30.9.10">
    <property type="entry name" value="D-Amino Acid Oxidase, subunit A, domain 2"/>
    <property type="match status" value="1"/>
</dbReference>
<name>A0A9E2F201_PSYF1</name>
<dbReference type="GO" id="GO:0005737">
    <property type="term" value="C:cytoplasm"/>
    <property type="evidence" value="ECO:0007669"/>
    <property type="project" value="TreeGrafter"/>
</dbReference>
<sequence length="383" mass="41792">MKETTDIIIVGGGCQGVSLAYHLTKKKAGKIILLEKSYLGSGATGACAAGIRAQWGLPINCKLAIKSLEKFEQMDEELDFPGGIDLKQGGYLVLAYQEEEIVQLKKNVVLQNSLGIKSKIISPGEVRSMVPYLNTENLIEATYHQRDGYADPHKVVFAYGEASVRLGVEIRKFTPVKRIIVDEVRVMGVETDKGTIYAPIVAVTAGIYSTGLLSNIGINIPLYGERHEALVTEPLEPMVKPMIISFSLNLYCQQTPHGSFIMGCGDPHKPVGEDISSTPQFLFTMTKKITHLLPFMKKVRIVRQWGGSYDMTPDATPIIGSVSEIKGLYLSTGFSGHGFMLSPMSGELLSQLIIGETPSVDISGLNLERFQIGELIREPSVVG</sequence>
<dbReference type="InterPro" id="IPR036188">
    <property type="entry name" value="FAD/NAD-bd_sf"/>
</dbReference>
<dbReference type="SUPFAM" id="SSF51905">
    <property type="entry name" value="FAD/NAD(P)-binding domain"/>
    <property type="match status" value="1"/>
</dbReference>
<dbReference type="Gene3D" id="3.50.50.60">
    <property type="entry name" value="FAD/NAD(P)-binding domain"/>
    <property type="match status" value="1"/>
</dbReference>
<gene>
    <name evidence="3" type="primary">soxB</name>
    <name evidence="3" type="ORF">DDT42_01052</name>
</gene>
<keyword evidence="1 3" id="KW-0560">Oxidoreductase</keyword>
<dbReference type="InterPro" id="IPR006076">
    <property type="entry name" value="FAD-dep_OxRdtase"/>
</dbReference>